<evidence type="ECO:0000313" key="2">
    <source>
        <dbReference type="EMBL" id="CRL01343.1"/>
    </source>
</evidence>
<organism evidence="2 3">
    <name type="scientific">Clunio marinus</name>
    <dbReference type="NCBI Taxonomy" id="568069"/>
    <lineage>
        <taxon>Eukaryota</taxon>
        <taxon>Metazoa</taxon>
        <taxon>Ecdysozoa</taxon>
        <taxon>Arthropoda</taxon>
        <taxon>Hexapoda</taxon>
        <taxon>Insecta</taxon>
        <taxon>Pterygota</taxon>
        <taxon>Neoptera</taxon>
        <taxon>Endopterygota</taxon>
        <taxon>Diptera</taxon>
        <taxon>Nematocera</taxon>
        <taxon>Chironomoidea</taxon>
        <taxon>Chironomidae</taxon>
        <taxon>Clunio</taxon>
    </lineage>
</organism>
<feature type="chain" id="PRO_5012633752" evidence="1">
    <location>
        <begin position="18"/>
        <end position="115"/>
    </location>
</feature>
<gene>
    <name evidence="2" type="ORF">CLUMA_CG014846</name>
</gene>
<name>A0A1J1IM70_9DIPT</name>
<feature type="signal peptide" evidence="1">
    <location>
        <begin position="1"/>
        <end position="17"/>
    </location>
</feature>
<accession>A0A1J1IM70</accession>
<evidence type="ECO:0000256" key="1">
    <source>
        <dbReference type="SAM" id="SignalP"/>
    </source>
</evidence>
<keyword evidence="1" id="KW-0732">Signal</keyword>
<evidence type="ECO:0000313" key="3">
    <source>
        <dbReference type="Proteomes" id="UP000183832"/>
    </source>
</evidence>
<dbReference type="EMBL" id="CVRI01000055">
    <property type="protein sequence ID" value="CRL01343.1"/>
    <property type="molecule type" value="Genomic_DNA"/>
</dbReference>
<keyword evidence="3" id="KW-1185">Reference proteome</keyword>
<proteinExistence type="predicted"/>
<dbReference type="Proteomes" id="UP000183832">
    <property type="component" value="Unassembled WGS sequence"/>
</dbReference>
<sequence length="115" mass="12705">MWKVAIFISVICVTALAVEEDKDSQKDEVERFVELMEKLWDVFERVSSRNATISEPKAFGEEEVHNSKVLSSSSAYCRKRPTSILCETTTPVPVPPTVLVPATVSSSCPPCPCIT</sequence>
<protein>
    <submittedName>
        <fullName evidence="2">CLUMA_CG014846, isoform A</fullName>
    </submittedName>
</protein>
<dbReference type="AlphaFoldDB" id="A0A1J1IM70"/>
<reference evidence="2 3" key="1">
    <citation type="submission" date="2015-04" db="EMBL/GenBank/DDBJ databases">
        <authorList>
            <person name="Syromyatnikov M.Y."/>
            <person name="Popov V.N."/>
        </authorList>
    </citation>
    <scope>NUCLEOTIDE SEQUENCE [LARGE SCALE GENOMIC DNA]</scope>
</reference>